<name>A0A381XY91_9ZZZZ</name>
<dbReference type="AlphaFoldDB" id="A0A381XY91"/>
<evidence type="ECO:0000313" key="1">
    <source>
        <dbReference type="EMBL" id="SVA69610.1"/>
    </source>
</evidence>
<organism evidence="1">
    <name type="scientific">marine metagenome</name>
    <dbReference type="NCBI Taxonomy" id="408172"/>
    <lineage>
        <taxon>unclassified sequences</taxon>
        <taxon>metagenomes</taxon>
        <taxon>ecological metagenomes</taxon>
    </lineage>
</organism>
<proteinExistence type="predicted"/>
<sequence length="67" mass="7635">MILRIKLRASGQVLQRSQFDIDDTGAFSDSSEVKGSPNFNPYSYNNATYTTFCSCYRFHFNLVEKPG</sequence>
<gene>
    <name evidence="1" type="ORF">METZ01_LOCUS122464</name>
</gene>
<dbReference type="EMBL" id="UINC01016779">
    <property type="protein sequence ID" value="SVA69610.1"/>
    <property type="molecule type" value="Genomic_DNA"/>
</dbReference>
<feature type="non-terminal residue" evidence="1">
    <location>
        <position position="67"/>
    </location>
</feature>
<reference evidence="1" key="1">
    <citation type="submission" date="2018-05" db="EMBL/GenBank/DDBJ databases">
        <authorList>
            <person name="Lanie J.A."/>
            <person name="Ng W.-L."/>
            <person name="Kazmierczak K.M."/>
            <person name="Andrzejewski T.M."/>
            <person name="Davidsen T.M."/>
            <person name="Wayne K.J."/>
            <person name="Tettelin H."/>
            <person name="Glass J.I."/>
            <person name="Rusch D."/>
            <person name="Podicherti R."/>
            <person name="Tsui H.-C.T."/>
            <person name="Winkler M.E."/>
        </authorList>
    </citation>
    <scope>NUCLEOTIDE SEQUENCE</scope>
</reference>
<protein>
    <submittedName>
        <fullName evidence="1">Uncharacterized protein</fullName>
    </submittedName>
</protein>
<accession>A0A381XY91</accession>